<dbReference type="Proteomes" id="UP001231941">
    <property type="component" value="Unassembled WGS sequence"/>
</dbReference>
<sequence>MVPSRFYLITVISIFLALGIGIFIGGTMGQQWINQTEKNIAESIMEKYETQLSINQELQNQIGSLQLLNQKTTPIFQHKKMMWVSSEDVNKDMLAFAIQSEGGEWIESPVNEAPDLVMVSEGQSDFMSNQMNRWHSFNEQAHPIIVQVSPNALPFDEPQEIVNFMLFIKKIMEEDSNAAIGVYNYPSLE</sequence>
<keyword evidence="3" id="KW-1185">Reference proteome</keyword>
<keyword evidence="1" id="KW-0812">Transmembrane</keyword>
<name>A0ABT9IW72_9BACL</name>
<proteinExistence type="predicted"/>
<dbReference type="EMBL" id="JAVAMP010000002">
    <property type="protein sequence ID" value="MDP5273619.1"/>
    <property type="molecule type" value="Genomic_DNA"/>
</dbReference>
<reference evidence="2 3" key="1">
    <citation type="submission" date="2023-08" db="EMBL/GenBank/DDBJ databases">
        <authorList>
            <person name="Park J.-S."/>
        </authorList>
    </citation>
    <scope>NUCLEOTIDE SEQUENCE [LARGE SCALE GENOMIC DNA]</scope>
    <source>
        <strain evidence="2 3">2205SS18-9</strain>
    </source>
</reference>
<dbReference type="InterPro" id="IPR021522">
    <property type="entry name" value="MctB"/>
</dbReference>
<feature type="transmembrane region" description="Helical" evidence="1">
    <location>
        <begin position="6"/>
        <end position="28"/>
    </location>
</feature>
<evidence type="ECO:0000313" key="2">
    <source>
        <dbReference type="EMBL" id="MDP5273619.1"/>
    </source>
</evidence>
<evidence type="ECO:0000313" key="3">
    <source>
        <dbReference type="Proteomes" id="UP001231941"/>
    </source>
</evidence>
<accession>A0ABT9IW72</accession>
<comment type="caution">
    <text evidence="2">The sequence shown here is derived from an EMBL/GenBank/DDBJ whole genome shotgun (WGS) entry which is preliminary data.</text>
</comment>
<gene>
    <name evidence="2" type="ORF">Q5Y73_05860</name>
</gene>
<dbReference type="RefSeq" id="WP_305990929.1">
    <property type="nucleotide sequence ID" value="NZ_JAVAMP010000002.1"/>
</dbReference>
<protein>
    <submittedName>
        <fullName evidence="2">Copper transporter</fullName>
    </submittedName>
</protein>
<keyword evidence="1" id="KW-0472">Membrane</keyword>
<evidence type="ECO:0000256" key="1">
    <source>
        <dbReference type="SAM" id="Phobius"/>
    </source>
</evidence>
<organism evidence="2 3">
    <name type="scientific">Chengkuizengella axinellae</name>
    <dbReference type="NCBI Taxonomy" id="3064388"/>
    <lineage>
        <taxon>Bacteria</taxon>
        <taxon>Bacillati</taxon>
        <taxon>Bacillota</taxon>
        <taxon>Bacilli</taxon>
        <taxon>Bacillales</taxon>
        <taxon>Paenibacillaceae</taxon>
        <taxon>Chengkuizengella</taxon>
    </lineage>
</organism>
<dbReference type="Pfam" id="PF11382">
    <property type="entry name" value="MctB"/>
    <property type="match status" value="1"/>
</dbReference>
<keyword evidence="1" id="KW-1133">Transmembrane helix</keyword>